<organism evidence="1">
    <name type="scientific">Aphanomyces invadans</name>
    <dbReference type="NCBI Taxonomy" id="157072"/>
    <lineage>
        <taxon>Eukaryota</taxon>
        <taxon>Sar</taxon>
        <taxon>Stramenopiles</taxon>
        <taxon>Oomycota</taxon>
        <taxon>Saprolegniomycetes</taxon>
        <taxon>Saprolegniales</taxon>
        <taxon>Verrucalvaceae</taxon>
        <taxon>Aphanomyces</taxon>
    </lineage>
</organism>
<dbReference type="AlphaFoldDB" id="A0A024TQW0"/>
<gene>
    <name evidence="1" type="ORF">H310_10245</name>
</gene>
<name>A0A024TQW0_9STRA</name>
<dbReference type="EMBL" id="KI913976">
    <property type="protein sequence ID" value="ETV96535.1"/>
    <property type="molecule type" value="Genomic_DNA"/>
</dbReference>
<accession>A0A024TQW0</accession>
<evidence type="ECO:0000313" key="1">
    <source>
        <dbReference type="EMBL" id="ETV96535.1"/>
    </source>
</evidence>
<protein>
    <submittedName>
        <fullName evidence="1">Uncharacterized protein</fullName>
    </submittedName>
</protein>
<proteinExistence type="predicted"/>
<dbReference type="GeneID" id="20087295"/>
<reference evidence="1" key="1">
    <citation type="submission" date="2013-12" db="EMBL/GenBank/DDBJ databases">
        <title>The Genome Sequence of Aphanomyces invadans NJM9701.</title>
        <authorList>
            <consortium name="The Broad Institute Genomics Platform"/>
            <person name="Russ C."/>
            <person name="Tyler B."/>
            <person name="van West P."/>
            <person name="Dieguez-Uribeondo J."/>
            <person name="Young S.K."/>
            <person name="Zeng Q."/>
            <person name="Gargeya S."/>
            <person name="Fitzgerald M."/>
            <person name="Abouelleil A."/>
            <person name="Alvarado L."/>
            <person name="Chapman S.B."/>
            <person name="Gainer-Dewar J."/>
            <person name="Goldberg J."/>
            <person name="Griggs A."/>
            <person name="Gujja S."/>
            <person name="Hansen M."/>
            <person name="Howarth C."/>
            <person name="Imamovic A."/>
            <person name="Ireland A."/>
            <person name="Larimer J."/>
            <person name="McCowan C."/>
            <person name="Murphy C."/>
            <person name="Pearson M."/>
            <person name="Poon T.W."/>
            <person name="Priest M."/>
            <person name="Roberts A."/>
            <person name="Saif S."/>
            <person name="Shea T."/>
            <person name="Sykes S."/>
            <person name="Wortman J."/>
            <person name="Nusbaum C."/>
            <person name="Birren B."/>
        </authorList>
    </citation>
    <scope>NUCLEOTIDE SEQUENCE [LARGE SCALE GENOMIC DNA]</scope>
    <source>
        <strain evidence="1">NJM9701</strain>
    </source>
</reference>
<dbReference type="VEuPathDB" id="FungiDB:H310_10245"/>
<dbReference type="RefSeq" id="XP_008874798.1">
    <property type="nucleotide sequence ID" value="XM_008876576.1"/>
</dbReference>
<sequence>MQEGCDGGAALTNGLWVKSASSFLGVKYDEDVGVEADWCLSWSAIDSGGNVKRIRVSAGVLRLGISFRNGDIVATFWLVLAKFLSLIFSITDRDRRELVGRTDMDESKGRCDADEGESDSVVDDASSLVLPDGRIHLGPPPWARHFPPPWLDLMHPVTTHRTPPPCALQNRLLWALLSHPSNSHRLPPP</sequence>